<proteinExistence type="predicted"/>
<reference evidence="3 4" key="1">
    <citation type="submission" date="2021-01" db="EMBL/GenBank/DDBJ databases">
        <title>Whole genome shotgun sequence of Planobispora longispora NBRC 13918.</title>
        <authorList>
            <person name="Komaki H."/>
            <person name="Tamura T."/>
        </authorList>
    </citation>
    <scope>NUCLEOTIDE SEQUENCE [LARGE SCALE GENOMIC DNA]</scope>
    <source>
        <strain evidence="3 4">NBRC 13918</strain>
    </source>
</reference>
<feature type="region of interest" description="Disordered" evidence="1">
    <location>
        <begin position="25"/>
        <end position="64"/>
    </location>
</feature>
<evidence type="ECO:0000256" key="2">
    <source>
        <dbReference type="SAM" id="SignalP"/>
    </source>
</evidence>
<evidence type="ECO:0000256" key="1">
    <source>
        <dbReference type="SAM" id="MobiDB-lite"/>
    </source>
</evidence>
<dbReference type="EMBL" id="BOOH01000036">
    <property type="protein sequence ID" value="GIH77888.1"/>
    <property type="molecule type" value="Genomic_DNA"/>
</dbReference>
<dbReference type="SUPFAM" id="SSF63825">
    <property type="entry name" value="YWTD domain"/>
    <property type="match status" value="1"/>
</dbReference>
<comment type="caution">
    <text evidence="3">The sequence shown here is derived from an EMBL/GenBank/DDBJ whole genome shotgun (WGS) entry which is preliminary data.</text>
</comment>
<evidence type="ECO:0000313" key="4">
    <source>
        <dbReference type="Proteomes" id="UP000616724"/>
    </source>
</evidence>
<keyword evidence="2" id="KW-0732">Signal</keyword>
<dbReference type="Proteomes" id="UP000616724">
    <property type="component" value="Unassembled WGS sequence"/>
</dbReference>
<dbReference type="PROSITE" id="PS51257">
    <property type="entry name" value="PROKAR_LIPOPROTEIN"/>
    <property type="match status" value="1"/>
</dbReference>
<feature type="signal peptide" evidence="2">
    <location>
        <begin position="1"/>
        <end position="25"/>
    </location>
</feature>
<gene>
    <name evidence="3" type="ORF">Plo01_43170</name>
</gene>
<dbReference type="AlphaFoldDB" id="A0A8J3RMT4"/>
<feature type="chain" id="PRO_5039059626" evidence="2">
    <location>
        <begin position="26"/>
        <end position="404"/>
    </location>
</feature>
<organism evidence="3 4">
    <name type="scientific">Planobispora longispora</name>
    <dbReference type="NCBI Taxonomy" id="28887"/>
    <lineage>
        <taxon>Bacteria</taxon>
        <taxon>Bacillati</taxon>
        <taxon>Actinomycetota</taxon>
        <taxon>Actinomycetes</taxon>
        <taxon>Streptosporangiales</taxon>
        <taxon>Streptosporangiaceae</taxon>
        <taxon>Planobispora</taxon>
    </lineage>
</organism>
<evidence type="ECO:0000313" key="3">
    <source>
        <dbReference type="EMBL" id="GIH77888.1"/>
    </source>
</evidence>
<accession>A0A8J3RMT4</accession>
<protein>
    <submittedName>
        <fullName evidence="3">Uncharacterized protein</fullName>
    </submittedName>
</protein>
<sequence>MAKVRVAVATAGVCLVAACTAGRTAAPASSPAPERPPASASPAAPGRATAQGATPDPRATGEVAAAPEWKVAPDPELSGSAALVDVAVAGPGDVWAVGYQESAEDREGSPAVVRWDGTRWREVPVNEQDLYHVEGVSAGAPDDVWIVGNGETAVAARWDGRRWTRERPFGVAQDYRFTDVAVSGGRAWFTANNRSGTVILEWGDGKFRNAYQSGGTLRAITVKDGHVWTVGDNESRPMILHGTGDAWETIHIPDIPGGRLNRVWQISPSDVWAVGEITTGSPDVHDGRPSEPLSLHWDGSRWTRAELPVARGSLHGVTAFGGDDVWVSGVDADHSGQPLLLHFDGARWTAQYGPLLRPYEEDQQYEVSDDVRRTGIARVPGTGTLWVVGSVGWGDAETGFTLRR</sequence>
<feature type="compositionally biased region" description="Low complexity" evidence="1">
    <location>
        <begin position="25"/>
        <end position="50"/>
    </location>
</feature>
<name>A0A8J3RMT4_9ACTN</name>
<keyword evidence="4" id="KW-1185">Reference proteome</keyword>